<dbReference type="EMBL" id="VTEQ01000001">
    <property type="protein sequence ID" value="TYS56994.1"/>
    <property type="molecule type" value="Genomic_DNA"/>
</dbReference>
<sequence length="91" mass="10652">MKHERHSFDKADLRCSWLDGVHIVDNKLIVQAVKPTVKETSKKCRGCGEIFKTQNNRLWYCSDVCRSIAKRKTERKSKAKAKKQDFSNLKR</sequence>
<accession>A0A5D4S4D3</accession>
<organism evidence="1 2">
    <name type="scientific">Rossellomorea marisflavi</name>
    <dbReference type="NCBI Taxonomy" id="189381"/>
    <lineage>
        <taxon>Bacteria</taxon>
        <taxon>Bacillati</taxon>
        <taxon>Bacillota</taxon>
        <taxon>Bacilli</taxon>
        <taxon>Bacillales</taxon>
        <taxon>Bacillaceae</taxon>
        <taxon>Rossellomorea</taxon>
    </lineage>
</organism>
<evidence type="ECO:0000313" key="2">
    <source>
        <dbReference type="Proteomes" id="UP000322997"/>
    </source>
</evidence>
<dbReference type="Proteomes" id="UP000322997">
    <property type="component" value="Unassembled WGS sequence"/>
</dbReference>
<comment type="caution">
    <text evidence="1">The sequence shown here is derived from an EMBL/GenBank/DDBJ whole genome shotgun (WGS) entry which is preliminary data.</text>
</comment>
<protein>
    <submittedName>
        <fullName evidence="1">Uncharacterized protein</fullName>
    </submittedName>
</protein>
<dbReference type="RefSeq" id="WP_187443014.1">
    <property type="nucleotide sequence ID" value="NZ_JBNILK010000001.1"/>
</dbReference>
<name>A0A5D4S4D3_9BACI</name>
<gene>
    <name evidence="1" type="ORF">FZC83_05375</name>
</gene>
<proteinExistence type="predicted"/>
<dbReference type="AlphaFoldDB" id="A0A5D4S4D3"/>
<reference evidence="1 2" key="1">
    <citation type="submission" date="2019-08" db="EMBL/GenBank/DDBJ databases">
        <title>Bacillus genomes from the desert of Cuatro Cienegas, Coahuila.</title>
        <authorList>
            <person name="Olmedo-Alvarez G."/>
        </authorList>
    </citation>
    <scope>NUCLEOTIDE SEQUENCE [LARGE SCALE GENOMIC DNA]</scope>
    <source>
        <strain evidence="1 2">CH108_3D</strain>
    </source>
</reference>
<evidence type="ECO:0000313" key="1">
    <source>
        <dbReference type="EMBL" id="TYS56994.1"/>
    </source>
</evidence>